<evidence type="ECO:0000256" key="2">
    <source>
        <dbReference type="SAM" id="SignalP"/>
    </source>
</evidence>
<reference evidence="5" key="2">
    <citation type="submission" date="2022-03" db="EMBL/GenBank/DDBJ databases">
        <title>Genome Encyclopedia of Bacteria and Archaea VI: Functional Genomics of Type Strains.</title>
        <authorList>
            <person name="Whitman W."/>
        </authorList>
    </citation>
    <scope>NUCLEOTIDE SEQUENCE</scope>
    <source>
        <strain evidence="5">HSC-15S17</strain>
    </source>
</reference>
<dbReference type="SMART" id="SM00044">
    <property type="entry name" value="CYCc"/>
    <property type="match status" value="1"/>
</dbReference>
<feature type="signal peptide" evidence="2">
    <location>
        <begin position="1"/>
        <end position="20"/>
    </location>
</feature>
<feature type="domain" description="Guanylate cyclase" evidence="3">
    <location>
        <begin position="407"/>
        <end position="539"/>
    </location>
</feature>
<name>A0AA41HAC4_9BURK</name>
<dbReference type="GO" id="GO:0016849">
    <property type="term" value="F:phosphorus-oxygen lyase activity"/>
    <property type="evidence" value="ECO:0007669"/>
    <property type="project" value="UniProtKB-ARBA"/>
</dbReference>
<dbReference type="GO" id="GO:0009190">
    <property type="term" value="P:cyclic nucleotide biosynthetic process"/>
    <property type="evidence" value="ECO:0007669"/>
    <property type="project" value="InterPro"/>
</dbReference>
<evidence type="ECO:0000313" key="7">
    <source>
        <dbReference type="Proteomes" id="UP001162889"/>
    </source>
</evidence>
<dbReference type="PANTHER" id="PTHR43081:SF1">
    <property type="entry name" value="ADENYLATE CYCLASE, TERMINAL-DIFFERENTIATION SPECIFIC"/>
    <property type="match status" value="1"/>
</dbReference>
<dbReference type="SMART" id="SM01080">
    <property type="entry name" value="CHASE2"/>
    <property type="match status" value="1"/>
</dbReference>
<feature type="transmembrane region" description="Helical" evidence="1">
    <location>
        <begin position="290"/>
        <end position="312"/>
    </location>
</feature>
<dbReference type="Proteomes" id="UP001155901">
    <property type="component" value="Unassembled WGS sequence"/>
</dbReference>
<comment type="caution">
    <text evidence="4">The sequence shown here is derived from an EMBL/GenBank/DDBJ whole genome shotgun (WGS) entry which is preliminary data.</text>
</comment>
<evidence type="ECO:0000313" key="5">
    <source>
        <dbReference type="EMBL" id="MCP2012334.1"/>
    </source>
</evidence>
<dbReference type="PANTHER" id="PTHR43081">
    <property type="entry name" value="ADENYLATE CYCLASE, TERMINAL-DIFFERENTIATION SPECIFIC-RELATED"/>
    <property type="match status" value="1"/>
</dbReference>
<dbReference type="GO" id="GO:0009975">
    <property type="term" value="F:cyclase activity"/>
    <property type="evidence" value="ECO:0007669"/>
    <property type="project" value="UniProtKB-ARBA"/>
</dbReference>
<dbReference type="Proteomes" id="UP001162889">
    <property type="component" value="Unassembled WGS sequence"/>
</dbReference>
<accession>A0AA41HAC4</accession>
<dbReference type="InterPro" id="IPR050697">
    <property type="entry name" value="Adenylyl/Guanylyl_Cyclase_3/4"/>
</dbReference>
<sequence length="590" mass="63381">MRGYVCGLLALACALPLAPAIDARLLDLQFAVNRAWFPQPVQRDLVLVGINEAFLEGVEEPVTLSHRYLAQFLRAVGAAGPLVIGMDLVLPEKRYDQLQSRSDPEFDFHRTLLAGLLGAMQTSPVVVAKVWDHDRRHFRDIQLDYSSVLASQGEVVHGIASALFAADPDGRIRRYPDAAMQPDRTPFTLSSEIAAAAGVRQPWSGLINYQLGAPFQYIPLQDVLRLVREGRQDELARRFAGKAVLLGAVLDDIDLVDLPVPLAAWLPNATRVPGMLAHAQAVRSMLNGGLIAPLARGGLWAGAVAMALFWFGARLRRKLALLSLLSLGLCALSTALLLRGVWLAPAAPLLGGWIALLARAGWQSWQQFLERQRLSRCFGGYVSPQVMQNILDGGIDARKSGRKLSVCVLFSDVRGFTGLSEALPAEQVVALLNRYFARMTAVVHRHGGTVDKFIGDGMMAFFGAPNELACPEAAALAAAREMLAELALLNAESARLGAPALRIGVGLHSGLAVIGYIGSAARHEYTAIGNTVNVAARIESLCKEVGMPVLCSLAVAERLAGETGLSDLGLREIKGHSPVHVLGWAPSQPG</sequence>
<gene>
    <name evidence="4" type="ORF">KVP70_28765</name>
    <name evidence="5" type="ORF">L1274_006095</name>
</gene>
<dbReference type="CDD" id="cd07302">
    <property type="entry name" value="CHD"/>
    <property type="match status" value="1"/>
</dbReference>
<keyword evidence="1" id="KW-0812">Transmembrane</keyword>
<organism evidence="4 6">
    <name type="scientific">Duganella violaceipulchra</name>
    <dbReference type="NCBI Taxonomy" id="2849652"/>
    <lineage>
        <taxon>Bacteria</taxon>
        <taxon>Pseudomonadati</taxon>
        <taxon>Pseudomonadota</taxon>
        <taxon>Betaproteobacteria</taxon>
        <taxon>Burkholderiales</taxon>
        <taxon>Oxalobacteraceae</taxon>
        <taxon>Telluria group</taxon>
        <taxon>Duganella</taxon>
    </lineage>
</organism>
<protein>
    <submittedName>
        <fullName evidence="4">Adenylate/guanylate cyclase domain-containing protein</fullName>
    </submittedName>
    <submittedName>
        <fullName evidence="5">Class 3 adenylate cyclase/CHASE2 domain-containing sensor protein</fullName>
    </submittedName>
</protein>
<reference evidence="4" key="1">
    <citation type="submission" date="2021-07" db="EMBL/GenBank/DDBJ databases">
        <title>Characterization of violacein-producing bacteria and related species.</title>
        <authorList>
            <person name="Wilson H.S."/>
            <person name="De Leon M.E."/>
        </authorList>
    </citation>
    <scope>NUCLEOTIDE SEQUENCE</scope>
    <source>
        <strain evidence="4">HSC-15S17</strain>
    </source>
</reference>
<evidence type="ECO:0000313" key="6">
    <source>
        <dbReference type="Proteomes" id="UP001155901"/>
    </source>
</evidence>
<feature type="transmembrane region" description="Helical" evidence="1">
    <location>
        <begin position="319"/>
        <end position="338"/>
    </location>
</feature>
<dbReference type="GO" id="GO:0035556">
    <property type="term" value="P:intracellular signal transduction"/>
    <property type="evidence" value="ECO:0007669"/>
    <property type="project" value="InterPro"/>
</dbReference>
<dbReference type="Pfam" id="PF00211">
    <property type="entry name" value="Guanylate_cyc"/>
    <property type="match status" value="1"/>
</dbReference>
<keyword evidence="2" id="KW-0732">Signal</keyword>
<keyword evidence="1" id="KW-0472">Membrane</keyword>
<dbReference type="InterPro" id="IPR001054">
    <property type="entry name" value="A/G_cyclase"/>
</dbReference>
<dbReference type="EMBL" id="JAHTGR010000022">
    <property type="protein sequence ID" value="MBV6324918.1"/>
    <property type="molecule type" value="Genomic_DNA"/>
</dbReference>
<evidence type="ECO:0000259" key="3">
    <source>
        <dbReference type="PROSITE" id="PS50125"/>
    </source>
</evidence>
<dbReference type="InterPro" id="IPR007890">
    <property type="entry name" value="CHASE2"/>
</dbReference>
<proteinExistence type="predicted"/>
<keyword evidence="1" id="KW-1133">Transmembrane helix</keyword>
<dbReference type="RefSeq" id="WP_217945819.1">
    <property type="nucleotide sequence ID" value="NZ_JAHTGR010000022.1"/>
</dbReference>
<dbReference type="Pfam" id="PF05226">
    <property type="entry name" value="CHASE2"/>
    <property type="match status" value="1"/>
</dbReference>
<dbReference type="EMBL" id="JALJZU010000017">
    <property type="protein sequence ID" value="MCP2012334.1"/>
    <property type="molecule type" value="Genomic_DNA"/>
</dbReference>
<dbReference type="AlphaFoldDB" id="A0AA41HAC4"/>
<keyword evidence="7" id="KW-1185">Reference proteome</keyword>
<evidence type="ECO:0000256" key="1">
    <source>
        <dbReference type="SAM" id="Phobius"/>
    </source>
</evidence>
<feature type="chain" id="PRO_5041436422" evidence="2">
    <location>
        <begin position="21"/>
        <end position="590"/>
    </location>
</feature>
<dbReference type="PROSITE" id="PS50125">
    <property type="entry name" value="GUANYLATE_CYCLASE_2"/>
    <property type="match status" value="1"/>
</dbReference>
<evidence type="ECO:0000313" key="4">
    <source>
        <dbReference type="EMBL" id="MBV6324918.1"/>
    </source>
</evidence>